<name>A0A9P0JBI5_APHGO</name>
<keyword evidence="1" id="KW-0472">Membrane</keyword>
<evidence type="ECO:0008006" key="4">
    <source>
        <dbReference type="Google" id="ProtNLM"/>
    </source>
</evidence>
<feature type="transmembrane region" description="Helical" evidence="1">
    <location>
        <begin position="45"/>
        <end position="67"/>
    </location>
</feature>
<evidence type="ECO:0000256" key="1">
    <source>
        <dbReference type="SAM" id="Phobius"/>
    </source>
</evidence>
<accession>A0A9P0JBI5</accession>
<feature type="transmembrane region" description="Helical" evidence="1">
    <location>
        <begin position="177"/>
        <end position="199"/>
    </location>
</feature>
<evidence type="ECO:0000313" key="3">
    <source>
        <dbReference type="Proteomes" id="UP001154329"/>
    </source>
</evidence>
<keyword evidence="1" id="KW-1133">Transmembrane helix</keyword>
<reference evidence="2" key="2">
    <citation type="submission" date="2022-10" db="EMBL/GenBank/DDBJ databases">
        <authorList>
            <consortium name="ENA_rothamsted_submissions"/>
            <consortium name="culmorum"/>
            <person name="King R."/>
        </authorList>
    </citation>
    <scope>NUCLEOTIDE SEQUENCE</scope>
</reference>
<reference evidence="2" key="1">
    <citation type="submission" date="2022-02" db="EMBL/GenBank/DDBJ databases">
        <authorList>
            <person name="King R."/>
        </authorList>
    </citation>
    <scope>NUCLEOTIDE SEQUENCE</scope>
</reference>
<keyword evidence="1" id="KW-0812">Transmembrane</keyword>
<evidence type="ECO:0000313" key="2">
    <source>
        <dbReference type="EMBL" id="CAH1736830.1"/>
    </source>
</evidence>
<gene>
    <name evidence="2" type="ORF">APHIGO_LOCUS10483</name>
</gene>
<keyword evidence="3" id="KW-1185">Reference proteome</keyword>
<proteinExistence type="predicted"/>
<sequence>MKPHAMDSFNGQNILINFKLFKQLQFYQIFHSSGLKIFGWSIHQLFYIVFGLVGLCIQCYGLSTSFFNNCKNISEIDSFLIVFASTQMYLSFWKLFKCLNDRNRLLDLFKIAQLNFLTSEECTKYSKVLYKHRDKNSKFVNYFLIFSFVVILQWFMFPIVINQILYFENSNVRAQNIINLCFGVATLTYNKFVLIFYLLEITVTSLTVYILIMMDTLIISLCSAIIYHQEVLIYAFKNIGYEDNPKIISICVYSFIRL</sequence>
<feature type="transmembrane region" description="Helical" evidence="1">
    <location>
        <begin position="139"/>
        <end position="157"/>
    </location>
</feature>
<feature type="transmembrane region" description="Helical" evidence="1">
    <location>
        <begin position="206"/>
        <end position="227"/>
    </location>
</feature>
<protein>
    <recommendedName>
        <fullName evidence="4">Odorant receptor</fullName>
    </recommendedName>
</protein>
<dbReference type="Proteomes" id="UP001154329">
    <property type="component" value="Chromosome 4"/>
</dbReference>
<organism evidence="2 3">
    <name type="scientific">Aphis gossypii</name>
    <name type="common">Cotton aphid</name>
    <dbReference type="NCBI Taxonomy" id="80765"/>
    <lineage>
        <taxon>Eukaryota</taxon>
        <taxon>Metazoa</taxon>
        <taxon>Ecdysozoa</taxon>
        <taxon>Arthropoda</taxon>
        <taxon>Hexapoda</taxon>
        <taxon>Insecta</taxon>
        <taxon>Pterygota</taxon>
        <taxon>Neoptera</taxon>
        <taxon>Paraneoptera</taxon>
        <taxon>Hemiptera</taxon>
        <taxon>Sternorrhyncha</taxon>
        <taxon>Aphidomorpha</taxon>
        <taxon>Aphidoidea</taxon>
        <taxon>Aphididae</taxon>
        <taxon>Aphidini</taxon>
        <taxon>Aphis</taxon>
        <taxon>Aphis</taxon>
    </lineage>
</organism>
<dbReference type="AlphaFoldDB" id="A0A9P0JBI5"/>
<dbReference type="EMBL" id="OU899037">
    <property type="protein sequence ID" value="CAH1736830.1"/>
    <property type="molecule type" value="Genomic_DNA"/>
</dbReference>